<evidence type="ECO:0000313" key="3">
    <source>
        <dbReference type="Proteomes" id="UP000054477"/>
    </source>
</evidence>
<evidence type="ECO:0000256" key="1">
    <source>
        <dbReference type="SAM" id="MobiDB-lite"/>
    </source>
</evidence>
<keyword evidence="3" id="KW-1185">Reference proteome</keyword>
<name>A0A0C9XKL3_9AGAR</name>
<sequence length="73" mass="8440">MQFVNKRSSFPYHSDFVELHLTRSLQCLSCNGGNHKLHIYKTGNTRSYRGAEFSQTEGLEKSSESNQRDAMRQ</sequence>
<reference evidence="3" key="2">
    <citation type="submission" date="2015-01" db="EMBL/GenBank/DDBJ databases">
        <title>Evolutionary Origins and Diversification of the Mycorrhizal Mutualists.</title>
        <authorList>
            <consortium name="DOE Joint Genome Institute"/>
            <consortium name="Mycorrhizal Genomics Consortium"/>
            <person name="Kohler A."/>
            <person name="Kuo A."/>
            <person name="Nagy L.G."/>
            <person name="Floudas D."/>
            <person name="Copeland A."/>
            <person name="Barry K.W."/>
            <person name="Cichocki N."/>
            <person name="Veneault-Fourrey C."/>
            <person name="LaButti K."/>
            <person name="Lindquist E.A."/>
            <person name="Lipzen A."/>
            <person name="Lundell T."/>
            <person name="Morin E."/>
            <person name="Murat C."/>
            <person name="Riley R."/>
            <person name="Ohm R."/>
            <person name="Sun H."/>
            <person name="Tunlid A."/>
            <person name="Henrissat B."/>
            <person name="Grigoriev I.V."/>
            <person name="Hibbett D.S."/>
            <person name="Martin F."/>
        </authorList>
    </citation>
    <scope>NUCLEOTIDE SEQUENCE [LARGE SCALE GENOMIC DNA]</scope>
    <source>
        <strain evidence="3">LaAM-08-1</strain>
    </source>
</reference>
<protein>
    <submittedName>
        <fullName evidence="2">Uncharacterized protein</fullName>
    </submittedName>
</protein>
<organism evidence="2 3">
    <name type="scientific">Laccaria amethystina LaAM-08-1</name>
    <dbReference type="NCBI Taxonomy" id="1095629"/>
    <lineage>
        <taxon>Eukaryota</taxon>
        <taxon>Fungi</taxon>
        <taxon>Dikarya</taxon>
        <taxon>Basidiomycota</taxon>
        <taxon>Agaricomycotina</taxon>
        <taxon>Agaricomycetes</taxon>
        <taxon>Agaricomycetidae</taxon>
        <taxon>Agaricales</taxon>
        <taxon>Agaricineae</taxon>
        <taxon>Hydnangiaceae</taxon>
        <taxon>Laccaria</taxon>
    </lineage>
</organism>
<evidence type="ECO:0000313" key="2">
    <source>
        <dbReference type="EMBL" id="KIK05556.1"/>
    </source>
</evidence>
<feature type="compositionally biased region" description="Basic and acidic residues" evidence="1">
    <location>
        <begin position="58"/>
        <end position="73"/>
    </location>
</feature>
<dbReference type="Proteomes" id="UP000054477">
    <property type="component" value="Unassembled WGS sequence"/>
</dbReference>
<gene>
    <name evidence="2" type="ORF">K443DRAFT_344992</name>
</gene>
<accession>A0A0C9XKL3</accession>
<dbReference type="HOGENOM" id="CLU_2705188_0_0_1"/>
<proteinExistence type="predicted"/>
<dbReference type="AlphaFoldDB" id="A0A0C9XKL3"/>
<feature type="region of interest" description="Disordered" evidence="1">
    <location>
        <begin position="51"/>
        <end position="73"/>
    </location>
</feature>
<reference evidence="2 3" key="1">
    <citation type="submission" date="2014-04" db="EMBL/GenBank/DDBJ databases">
        <authorList>
            <consortium name="DOE Joint Genome Institute"/>
            <person name="Kuo A."/>
            <person name="Kohler A."/>
            <person name="Nagy L.G."/>
            <person name="Floudas D."/>
            <person name="Copeland A."/>
            <person name="Barry K.W."/>
            <person name="Cichocki N."/>
            <person name="Veneault-Fourrey C."/>
            <person name="LaButti K."/>
            <person name="Lindquist E.A."/>
            <person name="Lipzen A."/>
            <person name="Lundell T."/>
            <person name="Morin E."/>
            <person name="Murat C."/>
            <person name="Sun H."/>
            <person name="Tunlid A."/>
            <person name="Henrissat B."/>
            <person name="Grigoriev I.V."/>
            <person name="Hibbett D.S."/>
            <person name="Martin F."/>
            <person name="Nordberg H.P."/>
            <person name="Cantor M.N."/>
            <person name="Hua S.X."/>
        </authorList>
    </citation>
    <scope>NUCLEOTIDE SEQUENCE [LARGE SCALE GENOMIC DNA]</scope>
    <source>
        <strain evidence="2 3">LaAM-08-1</strain>
    </source>
</reference>
<dbReference type="EMBL" id="KN838559">
    <property type="protein sequence ID" value="KIK05556.1"/>
    <property type="molecule type" value="Genomic_DNA"/>
</dbReference>